<accession>W2C3U2</accession>
<feature type="region of interest" description="Disordered" evidence="1">
    <location>
        <begin position="236"/>
        <end position="329"/>
    </location>
</feature>
<proteinExistence type="predicted"/>
<feature type="compositionally biased region" description="Basic and acidic residues" evidence="1">
    <location>
        <begin position="258"/>
        <end position="298"/>
    </location>
</feature>
<comment type="caution">
    <text evidence="2">The sequence shown here is derived from an EMBL/GenBank/DDBJ whole genome shotgun (WGS) entry which is preliminary data.</text>
</comment>
<evidence type="ECO:0000313" key="3">
    <source>
        <dbReference type="Proteomes" id="UP000018837"/>
    </source>
</evidence>
<protein>
    <submittedName>
        <fullName evidence="2">Uncharacterized protein</fullName>
    </submittedName>
</protein>
<dbReference type="AlphaFoldDB" id="W2C3U2"/>
<reference evidence="2 3" key="1">
    <citation type="submission" date="2013-11" db="EMBL/GenBank/DDBJ databases">
        <title>Single cell genomics of uncultured Tannerella BU063 (oral taxon 286).</title>
        <authorList>
            <person name="Beall C.J."/>
            <person name="Campbell A.G."/>
            <person name="Griffen A.L."/>
            <person name="Podar M."/>
            <person name="Leys E.J."/>
        </authorList>
    </citation>
    <scope>NUCLEOTIDE SEQUENCE [LARGE SCALE GENOMIC DNA]</scope>
    <source>
        <strain evidence="2">Cell 2</strain>
    </source>
</reference>
<evidence type="ECO:0000256" key="1">
    <source>
        <dbReference type="SAM" id="MobiDB-lite"/>
    </source>
</evidence>
<dbReference type="PATRIC" id="fig|1411148.3.peg.1864"/>
<dbReference type="EMBL" id="AYUF01000491">
    <property type="protein sequence ID" value="ETK01127.1"/>
    <property type="molecule type" value="Genomic_DNA"/>
</dbReference>
<evidence type="ECO:0000313" key="2">
    <source>
        <dbReference type="EMBL" id="ETK01127.1"/>
    </source>
</evidence>
<dbReference type="Proteomes" id="UP000018837">
    <property type="component" value="Unassembled WGS sequence"/>
</dbReference>
<gene>
    <name evidence="2" type="ORF">N425_11415</name>
</gene>
<dbReference type="Pfam" id="PF19775">
    <property type="entry name" value="DUF6261"/>
    <property type="match status" value="1"/>
</dbReference>
<name>W2C3U2_9BACT</name>
<feature type="compositionally biased region" description="Basic and acidic residues" evidence="1">
    <location>
        <begin position="307"/>
        <end position="316"/>
    </location>
</feature>
<dbReference type="InterPro" id="IPR046228">
    <property type="entry name" value="DUF6261"/>
</dbReference>
<organism evidence="2 3">
    <name type="scientific">Tannerella sp. oral taxon BU063 isolate Cell 2</name>
    <dbReference type="NCBI Taxonomy" id="1411148"/>
    <lineage>
        <taxon>Bacteria</taxon>
        <taxon>Pseudomonadati</taxon>
        <taxon>Bacteroidota</taxon>
        <taxon>Bacteroidia</taxon>
        <taxon>Bacteroidales</taxon>
        <taxon>Tannerellaceae</taxon>
        <taxon>Tannerella</taxon>
    </lineage>
</organism>
<sequence length="329" mass="37305">MKEGVEIKKIGTKKLDNTLHVKYHDAMYDFVVEFDLPKLGIPEELKNEWKESIDTERENNLEAQASVNSELLLKKNEERDRLLKYIFGVVRNGLLSPEKEKSDAAMRLNVVMNPYAGIRKESFDRETMHVDGMLIDLKKTENATDVSKLGLSSDITKLETLNKEFDALYSERAKKRADNKLPKTLAVRSRTDAIFERILIVLQYKYVYGTTPVEPELIAKLIARFNERAEDIDASYRQGLSMKKTAAEKRKQNPNAPKEPKKPKESKPKKPEKDNKDPDIRLPETEEPKKPDQPKKPEGGGTPGGGEKPKQPEKGGGEGGNPDIHLPEE</sequence>